<reference evidence="5" key="1">
    <citation type="journal article" date="2019" name="Int. J. Syst. Evol. Microbiol.">
        <title>The Global Catalogue of Microorganisms (GCM) 10K type strain sequencing project: providing services to taxonomists for standard genome sequencing and annotation.</title>
        <authorList>
            <consortium name="The Broad Institute Genomics Platform"/>
            <consortium name="The Broad Institute Genome Sequencing Center for Infectious Disease"/>
            <person name="Wu L."/>
            <person name="Ma J."/>
        </authorList>
    </citation>
    <scope>NUCLEOTIDE SEQUENCE [LARGE SCALE GENOMIC DNA]</scope>
    <source>
        <strain evidence="5">JCM 13518</strain>
    </source>
</reference>
<name>A0ABP4W1K5_9ACTN</name>
<proteinExistence type="predicted"/>
<accession>A0ABP4W1K5</accession>
<organism evidence="4 5">
    <name type="scientific">Aeromicrobium alkaliterrae</name>
    <dbReference type="NCBI Taxonomy" id="302168"/>
    <lineage>
        <taxon>Bacteria</taxon>
        <taxon>Bacillati</taxon>
        <taxon>Actinomycetota</taxon>
        <taxon>Actinomycetes</taxon>
        <taxon>Propionibacteriales</taxon>
        <taxon>Nocardioidaceae</taxon>
        <taxon>Aeromicrobium</taxon>
    </lineage>
</organism>
<gene>
    <name evidence="4" type="ORF">GCM10009710_26420</name>
</gene>
<feature type="transmembrane region" description="Helical" evidence="2">
    <location>
        <begin position="223"/>
        <end position="244"/>
    </location>
</feature>
<feature type="region of interest" description="Disordered" evidence="1">
    <location>
        <begin position="282"/>
        <end position="311"/>
    </location>
</feature>
<dbReference type="EMBL" id="BAAAME010000004">
    <property type="protein sequence ID" value="GAA1745112.1"/>
    <property type="molecule type" value="Genomic_DNA"/>
</dbReference>
<sequence length="311" mass="32119">MVVVPTPYHLLVRDDPHHRGWQLVVSGVMALGGALVVLVAASALTPDLTARPGVMPPVDRLVDLAVALLAAALCGALLLGGLALTGSPGRHLVWSVEGRIRWAWWGRCCLISFGTVLMVLSLSPAVPGSGVGMTLSVPTLTAWYGFVLSLALVPLQATAVELAFRGYLPQLLALVVPVSWIGIVASALFVTAGHARGPWGLVEIGVLAVTAGILTQRTGGLEAAVALHVAFTTSLLLLEAGGAVPTSAASAEGRPATAATTLFTALVVLALVEWQVRSTGLATRREDHGSRRPWNPAEPGERGGGHPTLPG</sequence>
<evidence type="ECO:0000256" key="2">
    <source>
        <dbReference type="SAM" id="Phobius"/>
    </source>
</evidence>
<keyword evidence="2" id="KW-0812">Transmembrane</keyword>
<evidence type="ECO:0000313" key="5">
    <source>
        <dbReference type="Proteomes" id="UP001501057"/>
    </source>
</evidence>
<keyword evidence="5" id="KW-1185">Reference proteome</keyword>
<evidence type="ECO:0000313" key="4">
    <source>
        <dbReference type="EMBL" id="GAA1745112.1"/>
    </source>
</evidence>
<feature type="domain" description="CAAX prenyl protease 2/Lysostaphin resistance protein A-like" evidence="3">
    <location>
        <begin position="146"/>
        <end position="231"/>
    </location>
</feature>
<dbReference type="InterPro" id="IPR003675">
    <property type="entry name" value="Rce1/LyrA-like_dom"/>
</dbReference>
<feature type="transmembrane region" description="Helical" evidence="2">
    <location>
        <begin position="171"/>
        <end position="192"/>
    </location>
</feature>
<keyword evidence="2" id="KW-0472">Membrane</keyword>
<comment type="caution">
    <text evidence="4">The sequence shown here is derived from an EMBL/GenBank/DDBJ whole genome shotgun (WGS) entry which is preliminary data.</text>
</comment>
<evidence type="ECO:0000256" key="1">
    <source>
        <dbReference type="SAM" id="MobiDB-lite"/>
    </source>
</evidence>
<feature type="transmembrane region" description="Helical" evidence="2">
    <location>
        <begin position="256"/>
        <end position="276"/>
    </location>
</feature>
<dbReference type="Pfam" id="PF02517">
    <property type="entry name" value="Rce1-like"/>
    <property type="match status" value="1"/>
</dbReference>
<dbReference type="Proteomes" id="UP001501057">
    <property type="component" value="Unassembled WGS sequence"/>
</dbReference>
<feature type="transmembrane region" description="Helical" evidence="2">
    <location>
        <begin position="64"/>
        <end position="84"/>
    </location>
</feature>
<keyword evidence="2" id="KW-1133">Transmembrane helix</keyword>
<feature type="transmembrane region" description="Helical" evidence="2">
    <location>
        <begin position="21"/>
        <end position="44"/>
    </location>
</feature>
<feature type="transmembrane region" description="Helical" evidence="2">
    <location>
        <begin position="142"/>
        <end position="164"/>
    </location>
</feature>
<protein>
    <recommendedName>
        <fullName evidence="3">CAAX prenyl protease 2/Lysostaphin resistance protein A-like domain-containing protein</fullName>
    </recommendedName>
</protein>
<feature type="transmembrane region" description="Helical" evidence="2">
    <location>
        <begin position="104"/>
        <end position="122"/>
    </location>
</feature>
<evidence type="ECO:0000259" key="3">
    <source>
        <dbReference type="Pfam" id="PF02517"/>
    </source>
</evidence>
<feature type="transmembrane region" description="Helical" evidence="2">
    <location>
        <begin position="198"/>
        <end position="216"/>
    </location>
</feature>